<dbReference type="AlphaFoldDB" id="A0A4Y7JNT3"/>
<dbReference type="Proteomes" id="UP000316621">
    <property type="component" value="Chromosome 5"/>
</dbReference>
<gene>
    <name evidence="1" type="ORF">C5167_023219</name>
</gene>
<dbReference type="Gramene" id="RZC61458">
    <property type="protein sequence ID" value="RZC61458"/>
    <property type="gene ID" value="C5167_023219"/>
</dbReference>
<reference evidence="1 2" key="1">
    <citation type="journal article" date="2018" name="Science">
        <title>The opium poppy genome and morphinan production.</title>
        <authorList>
            <person name="Guo L."/>
            <person name="Winzer T."/>
            <person name="Yang X."/>
            <person name="Li Y."/>
            <person name="Ning Z."/>
            <person name="He Z."/>
            <person name="Teodor R."/>
            <person name="Lu Y."/>
            <person name="Bowser T.A."/>
            <person name="Graham I.A."/>
            <person name="Ye K."/>
        </authorList>
    </citation>
    <scope>NUCLEOTIDE SEQUENCE [LARGE SCALE GENOMIC DNA]</scope>
    <source>
        <strain evidence="2">cv. HN1</strain>
        <tissue evidence="1">Leaves</tissue>
    </source>
</reference>
<evidence type="ECO:0000313" key="2">
    <source>
        <dbReference type="Proteomes" id="UP000316621"/>
    </source>
</evidence>
<organism evidence="1 2">
    <name type="scientific">Papaver somniferum</name>
    <name type="common">Opium poppy</name>
    <dbReference type="NCBI Taxonomy" id="3469"/>
    <lineage>
        <taxon>Eukaryota</taxon>
        <taxon>Viridiplantae</taxon>
        <taxon>Streptophyta</taxon>
        <taxon>Embryophyta</taxon>
        <taxon>Tracheophyta</taxon>
        <taxon>Spermatophyta</taxon>
        <taxon>Magnoliopsida</taxon>
        <taxon>Ranunculales</taxon>
        <taxon>Papaveraceae</taxon>
        <taxon>Papaveroideae</taxon>
        <taxon>Papaver</taxon>
    </lineage>
</organism>
<keyword evidence="2" id="KW-1185">Reference proteome</keyword>
<evidence type="ECO:0000313" key="1">
    <source>
        <dbReference type="EMBL" id="RZC61458.1"/>
    </source>
</evidence>
<dbReference type="EMBL" id="CM010719">
    <property type="protein sequence ID" value="RZC61458.1"/>
    <property type="molecule type" value="Genomic_DNA"/>
</dbReference>
<protein>
    <submittedName>
        <fullName evidence="1">Uncharacterized protein</fullName>
    </submittedName>
</protein>
<accession>A0A4Y7JNT3</accession>
<name>A0A4Y7JNT3_PAPSO</name>
<proteinExistence type="predicted"/>
<sequence length="98" mass="11267">MEIAVFSSPEFHINLQFLLIIRSPGVHTGKESQCKSLSPTAAALSLLNQSKVKLELCSLAAIERLWKGILLFEIERFRTLAEKQREREREIVSYDDDY</sequence>